<proteinExistence type="predicted"/>
<sequence length="79" mass="8863">MRTCSSCFQNDLKNLECGIGDDAHEIHEVLICNCCNIYWNRDVMAAKNMFAIAESTWNGHGRPPIFTRQCATSNVVAEP</sequence>
<protein>
    <submittedName>
        <fullName evidence="1">Uncharacterized protein</fullName>
    </submittedName>
</protein>
<accession>A0ABP9YJY9</accession>
<dbReference type="EMBL" id="BAABUK010000002">
    <property type="protein sequence ID" value="GAA5807178.1"/>
    <property type="molecule type" value="Genomic_DNA"/>
</dbReference>
<evidence type="ECO:0000313" key="2">
    <source>
        <dbReference type="Proteomes" id="UP001473302"/>
    </source>
</evidence>
<dbReference type="Proteomes" id="UP001473302">
    <property type="component" value="Unassembled WGS sequence"/>
</dbReference>
<comment type="caution">
    <text evidence="1">The sequence shown here is derived from an EMBL/GenBank/DDBJ whole genome shotgun (WGS) entry which is preliminary data.</text>
</comment>
<gene>
    <name evidence="1" type="ORF">MFLAVUS_000532</name>
</gene>
<organism evidence="1 2">
    <name type="scientific">Mucor flavus</name>
    <dbReference type="NCBI Taxonomy" id="439312"/>
    <lineage>
        <taxon>Eukaryota</taxon>
        <taxon>Fungi</taxon>
        <taxon>Fungi incertae sedis</taxon>
        <taxon>Mucoromycota</taxon>
        <taxon>Mucoromycotina</taxon>
        <taxon>Mucoromycetes</taxon>
        <taxon>Mucorales</taxon>
        <taxon>Mucorineae</taxon>
        <taxon>Mucoraceae</taxon>
        <taxon>Mucor</taxon>
    </lineage>
</organism>
<reference evidence="1 2" key="1">
    <citation type="submission" date="2024-04" db="EMBL/GenBank/DDBJ databases">
        <title>genome sequences of Mucor flavus KT1a and Helicostylum pulchrum KT1b strains isolated from the surface of a dry-aged beef.</title>
        <authorList>
            <person name="Toyotome T."/>
            <person name="Hosono M."/>
            <person name="Torimaru M."/>
            <person name="Fukuda K."/>
            <person name="Mikami N."/>
        </authorList>
    </citation>
    <scope>NUCLEOTIDE SEQUENCE [LARGE SCALE GENOMIC DNA]</scope>
    <source>
        <strain evidence="1 2">KT1a</strain>
    </source>
</reference>
<evidence type="ECO:0000313" key="1">
    <source>
        <dbReference type="EMBL" id="GAA5807178.1"/>
    </source>
</evidence>
<keyword evidence="2" id="KW-1185">Reference proteome</keyword>
<name>A0ABP9YJY9_9FUNG</name>